<dbReference type="SUPFAM" id="SSF141371">
    <property type="entry name" value="PilZ domain-like"/>
    <property type="match status" value="1"/>
</dbReference>
<keyword evidence="2" id="KW-0547">Nucleotide-binding</keyword>
<evidence type="ECO:0000256" key="1">
    <source>
        <dbReference type="ARBA" id="ARBA00022636"/>
    </source>
</evidence>
<evidence type="ECO:0000259" key="6">
    <source>
        <dbReference type="Pfam" id="PF12945"/>
    </source>
</evidence>
<dbReference type="InterPro" id="IPR009926">
    <property type="entry name" value="T3SS_YcgR_PilZN"/>
</dbReference>
<sequence>MPPTDQTSSDTTSPANATNAPPERKTYTFGEMQLSIGDRLQVECRRILQERRALVRLIGYVDGLSLIVSTPVISGKRVELVEGDDIIVRAFSRQNAFAFRCTALRICRLPLDYVHLSFPTVIQGSVIRQSARVKTDIAVEVRNVSQPETPVATGRIANISATGALLCTRGMLARRGDQLEMRFILTLHETDMSLKVMAEVLSAHPAAEGENPDPELSFGVGFREPSPDARVQIKSFVYQQIIEHPRNII</sequence>
<organism evidence="7 8">
    <name type="scientific">Parazoarcus communis SWub3 = DSM 12120</name>
    <dbReference type="NCBI Taxonomy" id="1121029"/>
    <lineage>
        <taxon>Bacteria</taxon>
        <taxon>Pseudomonadati</taxon>
        <taxon>Pseudomonadota</taxon>
        <taxon>Betaproteobacteria</taxon>
        <taxon>Rhodocyclales</taxon>
        <taxon>Zoogloeaceae</taxon>
        <taxon>Parazoarcus</taxon>
    </lineage>
</organism>
<keyword evidence="7" id="KW-0282">Flagellum</keyword>
<comment type="caution">
    <text evidence="7">The sequence shown here is derived from an EMBL/GenBank/DDBJ whole genome shotgun (WGS) entry which is preliminary data.</text>
</comment>
<feature type="region of interest" description="Disordered" evidence="4">
    <location>
        <begin position="1"/>
        <end position="24"/>
    </location>
</feature>
<reference evidence="7 8" key="1">
    <citation type="submission" date="2018-06" db="EMBL/GenBank/DDBJ databases">
        <title>Azoarcus communis strain SWub3 genome.</title>
        <authorList>
            <person name="Zorraquino Salvo V."/>
            <person name="Toubiana D."/>
            <person name="Blumwald E."/>
        </authorList>
    </citation>
    <scope>NUCLEOTIDE SEQUENCE [LARGE SCALE GENOMIC DNA]</scope>
    <source>
        <strain evidence="7 8">SWub3</strain>
    </source>
</reference>
<dbReference type="InterPro" id="IPR012349">
    <property type="entry name" value="Split_barrel_FMN-bd"/>
</dbReference>
<feature type="compositionally biased region" description="Low complexity" evidence="4">
    <location>
        <begin position="1"/>
        <end position="14"/>
    </location>
</feature>
<gene>
    <name evidence="7" type="ORF">DNK49_11545</name>
</gene>
<evidence type="ECO:0000313" key="7">
    <source>
        <dbReference type="EMBL" id="PZA16301.1"/>
    </source>
</evidence>
<evidence type="ECO:0000256" key="4">
    <source>
        <dbReference type="SAM" id="MobiDB-lite"/>
    </source>
</evidence>
<keyword evidence="7" id="KW-0969">Cilium</keyword>
<evidence type="ECO:0000256" key="2">
    <source>
        <dbReference type="ARBA" id="ARBA00022741"/>
    </source>
</evidence>
<feature type="domain" description="PilZ" evidence="5">
    <location>
        <begin position="128"/>
        <end position="239"/>
    </location>
</feature>
<name>A0A323UVN9_9RHOO</name>
<keyword evidence="1" id="KW-0973">c-di-GMP</keyword>
<dbReference type="AlphaFoldDB" id="A0A323UVN9"/>
<dbReference type="Gene3D" id="2.40.10.220">
    <property type="entry name" value="predicted glycosyltransferase like domains"/>
    <property type="match status" value="1"/>
</dbReference>
<dbReference type="RefSeq" id="WP_110524680.1">
    <property type="nucleotide sequence ID" value="NZ_QKOE01000007.1"/>
</dbReference>
<dbReference type="Pfam" id="PF12945">
    <property type="entry name" value="PilZNR"/>
    <property type="match status" value="1"/>
</dbReference>
<feature type="domain" description="Type III secretion system flagellar brake protein YcgR PilZN" evidence="6">
    <location>
        <begin position="36"/>
        <end position="119"/>
    </location>
</feature>
<dbReference type="Pfam" id="PF07238">
    <property type="entry name" value="PilZ"/>
    <property type="match status" value="1"/>
</dbReference>
<evidence type="ECO:0000259" key="5">
    <source>
        <dbReference type="Pfam" id="PF07238"/>
    </source>
</evidence>
<keyword evidence="3" id="KW-0975">Bacterial flagellum</keyword>
<dbReference type="InterPro" id="IPR009875">
    <property type="entry name" value="PilZ_domain"/>
</dbReference>
<dbReference type="Proteomes" id="UP000248259">
    <property type="component" value="Unassembled WGS sequence"/>
</dbReference>
<protein>
    <submittedName>
        <fullName evidence="7">Flagellar brake protein</fullName>
    </submittedName>
</protein>
<keyword evidence="8" id="KW-1185">Reference proteome</keyword>
<keyword evidence="7" id="KW-0966">Cell projection</keyword>
<dbReference type="OrthoDB" id="8526570at2"/>
<dbReference type="Gene3D" id="2.30.110.10">
    <property type="entry name" value="Electron Transport, Fmn-binding Protein, Chain A"/>
    <property type="match status" value="1"/>
</dbReference>
<accession>A0A323UVN9</accession>
<dbReference type="EMBL" id="QKOE01000007">
    <property type="protein sequence ID" value="PZA16301.1"/>
    <property type="molecule type" value="Genomic_DNA"/>
</dbReference>
<proteinExistence type="predicted"/>
<evidence type="ECO:0000313" key="8">
    <source>
        <dbReference type="Proteomes" id="UP000248259"/>
    </source>
</evidence>
<evidence type="ECO:0000256" key="3">
    <source>
        <dbReference type="ARBA" id="ARBA00023143"/>
    </source>
</evidence>
<dbReference type="GO" id="GO:0035438">
    <property type="term" value="F:cyclic-di-GMP binding"/>
    <property type="evidence" value="ECO:0007669"/>
    <property type="project" value="InterPro"/>
</dbReference>